<evidence type="ECO:0008006" key="3">
    <source>
        <dbReference type="Google" id="ProtNLM"/>
    </source>
</evidence>
<dbReference type="EMBL" id="QPEX01000037">
    <property type="protein sequence ID" value="RCS43998.1"/>
    <property type="molecule type" value="Genomic_DNA"/>
</dbReference>
<dbReference type="Proteomes" id="UP000253562">
    <property type="component" value="Unassembled WGS sequence"/>
</dbReference>
<proteinExistence type="predicted"/>
<reference evidence="1 2" key="1">
    <citation type="submission" date="2018-07" db="EMBL/GenBank/DDBJ databases">
        <title>Comparative genomes isolates from brazilian mangrove.</title>
        <authorList>
            <person name="De Araujo J.E."/>
            <person name="Taketani R.G."/>
            <person name="Silva M.C.P."/>
            <person name="Lourenco M.V."/>
            <person name="Oliveira V.M."/>
            <person name="Andreote F.D."/>
        </authorList>
    </citation>
    <scope>NUCLEOTIDE SEQUENCE [LARGE SCALE GENOMIC DNA]</scope>
    <source>
        <strain evidence="1 2">HEX PRIS-MGV</strain>
    </source>
</reference>
<comment type="caution">
    <text evidence="1">The sequence shown here is derived from an EMBL/GenBank/DDBJ whole genome shotgun (WGS) entry which is preliminary data.</text>
</comment>
<sequence length="144" mass="16346">MAVDYRNLSKHDFGDDEHSYLGPTATVDIDGRVVALTFEEDLVSDETVDLFRRLAQGWLDNMPAICAATQRHLQVLGPDHEVEAGELELYDITLGFEEGTEAPSGVFFNYQLEDELDSDLCLEFPIEQFQVDWTKPIIVEDDFD</sequence>
<evidence type="ECO:0000313" key="2">
    <source>
        <dbReference type="Proteomes" id="UP000253562"/>
    </source>
</evidence>
<gene>
    <name evidence="1" type="ORF">DTL42_18620</name>
</gene>
<evidence type="ECO:0000313" key="1">
    <source>
        <dbReference type="EMBL" id="RCS43998.1"/>
    </source>
</evidence>
<dbReference type="RefSeq" id="WP_114370779.1">
    <property type="nucleotide sequence ID" value="NZ_QPEX01000037.1"/>
</dbReference>
<name>A0A368KMW4_9BACT</name>
<protein>
    <recommendedName>
        <fullName evidence="3">DUF2262 domain-containing protein</fullName>
    </recommendedName>
</protein>
<dbReference type="AlphaFoldDB" id="A0A368KMW4"/>
<accession>A0A368KMW4</accession>
<dbReference type="OrthoDB" id="9905936at2"/>
<organism evidence="1 2">
    <name type="scientific">Bremerella cremea</name>
    <dbReference type="NCBI Taxonomy" id="1031537"/>
    <lineage>
        <taxon>Bacteria</taxon>
        <taxon>Pseudomonadati</taxon>
        <taxon>Planctomycetota</taxon>
        <taxon>Planctomycetia</taxon>
        <taxon>Pirellulales</taxon>
        <taxon>Pirellulaceae</taxon>
        <taxon>Bremerella</taxon>
    </lineage>
</organism>